<dbReference type="EMBL" id="CP036291">
    <property type="protein sequence ID" value="QDU90398.1"/>
    <property type="molecule type" value="Genomic_DNA"/>
</dbReference>
<dbReference type="InterPro" id="IPR012341">
    <property type="entry name" value="6hp_glycosidase-like_sf"/>
</dbReference>
<dbReference type="Pfam" id="PF17390">
    <property type="entry name" value="Bac_rhamnosid_C"/>
    <property type="match status" value="1"/>
</dbReference>
<dbReference type="GO" id="GO:0030596">
    <property type="term" value="F:alpha-L-rhamnosidase activity"/>
    <property type="evidence" value="ECO:0007669"/>
    <property type="project" value="UniProtKB-EC"/>
</dbReference>
<dbReference type="InterPro" id="IPR013737">
    <property type="entry name" value="Bac_rhamnosid_N"/>
</dbReference>
<dbReference type="InterPro" id="IPR035398">
    <property type="entry name" value="Bac_rhamnosid_C"/>
</dbReference>
<dbReference type="Gene3D" id="2.60.420.10">
    <property type="entry name" value="Maltose phosphorylase, domain 3"/>
    <property type="match status" value="1"/>
</dbReference>
<feature type="domain" description="Alpha-L-rhamnosidase six-hairpin glycosidase" evidence="7">
    <location>
        <begin position="467"/>
        <end position="799"/>
    </location>
</feature>
<dbReference type="RefSeq" id="WP_145288811.1">
    <property type="nucleotide sequence ID" value="NZ_CP036291.1"/>
</dbReference>
<dbReference type="Gene3D" id="2.60.120.260">
    <property type="entry name" value="Galactose-binding domain-like"/>
    <property type="match status" value="2"/>
</dbReference>
<dbReference type="PANTHER" id="PTHR33307">
    <property type="entry name" value="ALPHA-RHAMNOSIDASE (EUROFUNG)"/>
    <property type="match status" value="1"/>
</dbReference>
<keyword evidence="4" id="KW-0732">Signal</keyword>
<evidence type="ECO:0000313" key="9">
    <source>
        <dbReference type="EMBL" id="QDU90398.1"/>
    </source>
</evidence>
<dbReference type="SUPFAM" id="SSF48208">
    <property type="entry name" value="Six-hairpin glycosidases"/>
    <property type="match status" value="1"/>
</dbReference>
<accession>A0A518DG02</accession>
<dbReference type="Gene3D" id="1.50.10.10">
    <property type="match status" value="1"/>
</dbReference>
<comment type="catalytic activity">
    <reaction evidence="1">
        <text>Hydrolysis of terminal non-reducing alpha-L-rhamnose residues in alpha-L-rhamnosides.</text>
        <dbReference type="EC" id="3.2.1.40"/>
    </reaction>
</comment>
<feature type="signal peptide" evidence="4">
    <location>
        <begin position="1"/>
        <end position="25"/>
    </location>
</feature>
<dbReference type="InterPro" id="IPR013783">
    <property type="entry name" value="Ig-like_fold"/>
</dbReference>
<evidence type="ECO:0000259" key="8">
    <source>
        <dbReference type="Pfam" id="PF17390"/>
    </source>
</evidence>
<evidence type="ECO:0000259" key="5">
    <source>
        <dbReference type="Pfam" id="PF05592"/>
    </source>
</evidence>
<name>A0A518DG02_9BACT</name>
<dbReference type="PIRSF" id="PIRSF010631">
    <property type="entry name" value="A-rhamnsds"/>
    <property type="match status" value="1"/>
</dbReference>
<dbReference type="EC" id="3.2.1.40" evidence="2"/>
<reference evidence="9 10" key="1">
    <citation type="submission" date="2019-02" db="EMBL/GenBank/DDBJ databases">
        <title>Deep-cultivation of Planctomycetes and their phenomic and genomic characterization uncovers novel biology.</title>
        <authorList>
            <person name="Wiegand S."/>
            <person name="Jogler M."/>
            <person name="Boedeker C."/>
            <person name="Pinto D."/>
            <person name="Vollmers J."/>
            <person name="Rivas-Marin E."/>
            <person name="Kohn T."/>
            <person name="Peeters S.H."/>
            <person name="Heuer A."/>
            <person name="Rast P."/>
            <person name="Oberbeckmann S."/>
            <person name="Bunk B."/>
            <person name="Jeske O."/>
            <person name="Meyerdierks A."/>
            <person name="Storesund J.E."/>
            <person name="Kallscheuer N."/>
            <person name="Luecker S."/>
            <person name="Lage O.M."/>
            <person name="Pohl T."/>
            <person name="Merkel B.J."/>
            <person name="Hornburger P."/>
            <person name="Mueller R.-W."/>
            <person name="Bruemmer F."/>
            <person name="Labrenz M."/>
            <person name="Spormann A.M."/>
            <person name="Op den Camp H."/>
            <person name="Overmann J."/>
            <person name="Amann R."/>
            <person name="Jetten M.S.M."/>
            <person name="Mascher T."/>
            <person name="Medema M.H."/>
            <person name="Devos D.P."/>
            <person name="Kaster A.-K."/>
            <person name="Ovreas L."/>
            <person name="Rohde M."/>
            <person name="Galperin M.Y."/>
            <person name="Jogler C."/>
        </authorList>
    </citation>
    <scope>NUCLEOTIDE SEQUENCE [LARGE SCALE GENOMIC DNA]</scope>
    <source>
        <strain evidence="9 10">Pla175</strain>
    </source>
</reference>
<evidence type="ECO:0000256" key="3">
    <source>
        <dbReference type="ARBA" id="ARBA00022801"/>
    </source>
</evidence>
<dbReference type="Gene3D" id="2.60.40.10">
    <property type="entry name" value="Immunoglobulins"/>
    <property type="match status" value="1"/>
</dbReference>
<dbReference type="KEGG" id="pnd:Pla175_38020"/>
<sequence length="914" mass="101183" precursor="true">MNSVSLLLTTSCLFAGLHAAGGAQAGAQAADWRVEGLRCDFSVDPLGVDSSHPRLSWRLQSSLRAQRQSAWRVLVATSRDRLDEEQGDLWDSGKQASEESLHHPYDGAPLCSSQQVFWKVRAWDQDDRPSPWSQSATWTMGVLDADEWRGEWIVAPWQTESLLVRNDFEVDKDLKRAIVHVCGLGHFEMTLNGVKSGKGLLAPGWTKYNKTCLYETHDVTALLRQGKNAIGVALGDGMHHTERRNRFSKFQNTFGPQRLIAQIELEYADGRREIVATDASWRVDPGPTTYNDIFGGEDFDARRVEPGWDTAGFDESHWANAVPLVRPSGELRGSSLSALPITAIETKPPVAVKRLSPTRDVVDFGQNTSYMPRIRVTGKAGGVVRLTHAEVVHDDGTINRDTCGGNRGPAYWQYTKATDDEETWFPRFFYAGCRYLQVDKSPAEPGDEPPELAGIEGVVVHSTAEPIGEFACSNELLDRIRTLVRWAQRSNMVSVLTDCPHREKLGWLEQYHLNGPGVRYEFDASRIFVKSMRDMADCQLESGLVPNIAPEYVEFPGTFRAAAEWGSAVILVPWQHYQATGDERLLREYYGVMQRYLAYLGSKASGHIVEEGLGDWYDMTEGERPGVSKLTPPPFTATAFYYLDAKTMAQIAQLLGNHADAATFSEVAEEIRSAWLAKFRTTEGGYGTGSQCSNAIALVMGLALPDDRGSILEALVRDVRAHGNAPTAGDVGFRYVLQALAQNGRSDVIYDMVNQQDRPGYGYQLKQGATALTEGWDANTQASHNHFMLGHITEWFYKDLVGIGCDPAGPGYKRIYIKPSPVGDLKWAEATHHCVRGPIHVRWQRDAERLVLEVDVPANTTATVFVPADSAESVLESGTPASSSHGVTLVRIEGDRVLFEVGSGSYHFEVARGR</sequence>
<dbReference type="InterPro" id="IPR008902">
    <property type="entry name" value="Rhamnosid_concanavalin"/>
</dbReference>
<dbReference type="Proteomes" id="UP000317429">
    <property type="component" value="Chromosome"/>
</dbReference>
<dbReference type="InterPro" id="IPR008928">
    <property type="entry name" value="6-hairpin_glycosidase_sf"/>
</dbReference>
<dbReference type="AlphaFoldDB" id="A0A518DG02"/>
<evidence type="ECO:0000259" key="6">
    <source>
        <dbReference type="Pfam" id="PF08531"/>
    </source>
</evidence>
<evidence type="ECO:0000256" key="1">
    <source>
        <dbReference type="ARBA" id="ARBA00001445"/>
    </source>
</evidence>
<dbReference type="GO" id="GO:0005975">
    <property type="term" value="P:carbohydrate metabolic process"/>
    <property type="evidence" value="ECO:0007669"/>
    <property type="project" value="InterPro"/>
</dbReference>
<proteinExistence type="predicted"/>
<evidence type="ECO:0000259" key="7">
    <source>
        <dbReference type="Pfam" id="PF17389"/>
    </source>
</evidence>
<feature type="domain" description="Bacterial alpha-L-rhamnosidase N-terminal" evidence="6">
    <location>
        <begin position="172"/>
        <end position="335"/>
    </location>
</feature>
<dbReference type="PANTHER" id="PTHR33307:SF11">
    <property type="entry name" value="ALPHA-L-RHAMNOSIDASE"/>
    <property type="match status" value="1"/>
</dbReference>
<dbReference type="InterPro" id="IPR035396">
    <property type="entry name" value="Bac_rhamnosid6H"/>
</dbReference>
<evidence type="ECO:0000313" key="10">
    <source>
        <dbReference type="Proteomes" id="UP000317429"/>
    </source>
</evidence>
<organism evidence="9 10">
    <name type="scientific">Pirellulimonas nuda</name>
    <dbReference type="NCBI Taxonomy" id="2528009"/>
    <lineage>
        <taxon>Bacteria</taxon>
        <taxon>Pseudomonadati</taxon>
        <taxon>Planctomycetota</taxon>
        <taxon>Planctomycetia</taxon>
        <taxon>Pirellulales</taxon>
        <taxon>Lacipirellulaceae</taxon>
        <taxon>Pirellulimonas</taxon>
    </lineage>
</organism>
<feature type="domain" description="Alpha-L-rhamnosidase C-terminal" evidence="8">
    <location>
        <begin position="804"/>
        <end position="874"/>
    </location>
</feature>
<feature type="domain" description="Alpha-L-rhamnosidase concanavalin-like" evidence="5">
    <location>
        <begin position="354"/>
        <end position="460"/>
    </location>
</feature>
<keyword evidence="10" id="KW-1185">Reference proteome</keyword>
<dbReference type="Pfam" id="PF05592">
    <property type="entry name" value="Bac_rhamnosid"/>
    <property type="match status" value="1"/>
</dbReference>
<feature type="chain" id="PRO_5021776757" description="alpha-L-rhamnosidase" evidence="4">
    <location>
        <begin position="26"/>
        <end position="914"/>
    </location>
</feature>
<dbReference type="Pfam" id="PF17389">
    <property type="entry name" value="Bac_rhamnosid6H"/>
    <property type="match status" value="1"/>
</dbReference>
<evidence type="ECO:0000256" key="4">
    <source>
        <dbReference type="SAM" id="SignalP"/>
    </source>
</evidence>
<gene>
    <name evidence="9" type="ORF">Pla175_38020</name>
</gene>
<dbReference type="Pfam" id="PF08531">
    <property type="entry name" value="Bac_rhamnosid_N"/>
    <property type="match status" value="1"/>
</dbReference>
<protein>
    <recommendedName>
        <fullName evidence="2">alpha-L-rhamnosidase</fullName>
        <ecNumber evidence="2">3.2.1.40</ecNumber>
    </recommendedName>
</protein>
<evidence type="ECO:0000256" key="2">
    <source>
        <dbReference type="ARBA" id="ARBA00012652"/>
    </source>
</evidence>
<dbReference type="Pfam" id="PF25788">
    <property type="entry name" value="Ig_Rha78A_N"/>
    <property type="match status" value="1"/>
</dbReference>
<dbReference type="InterPro" id="IPR016007">
    <property type="entry name" value="Alpha_rhamnosid"/>
</dbReference>
<dbReference type="OrthoDB" id="9761045at2"/>
<keyword evidence="3" id="KW-0378">Hydrolase</keyword>